<dbReference type="Pfam" id="PF01165">
    <property type="entry name" value="Ribosomal_S21"/>
    <property type="match status" value="1"/>
</dbReference>
<dbReference type="GO" id="GO:0003735">
    <property type="term" value="F:structural constituent of ribosome"/>
    <property type="evidence" value="ECO:0007669"/>
    <property type="project" value="InterPro"/>
</dbReference>
<proteinExistence type="inferred from homology"/>
<dbReference type="AlphaFoldDB" id="A0AA40D734"/>
<dbReference type="GO" id="GO:0070124">
    <property type="term" value="P:mitochondrial translational initiation"/>
    <property type="evidence" value="ECO:0007669"/>
    <property type="project" value="TreeGrafter"/>
</dbReference>
<comment type="caution">
    <text evidence="5">The sequence shown here is derived from an EMBL/GenBank/DDBJ whole genome shotgun (WGS) entry which is preliminary data.</text>
</comment>
<dbReference type="InterPro" id="IPR001911">
    <property type="entry name" value="Ribosomal_bS21"/>
</dbReference>
<evidence type="ECO:0000313" key="5">
    <source>
        <dbReference type="EMBL" id="KAK0665629.1"/>
    </source>
</evidence>
<evidence type="ECO:0000256" key="3">
    <source>
        <dbReference type="ARBA" id="ARBA00023274"/>
    </source>
</evidence>
<dbReference type="InterPro" id="IPR052837">
    <property type="entry name" value="Mitoribosomal_bS21"/>
</dbReference>
<gene>
    <name evidence="5" type="ORF">QBC41DRAFT_232406</name>
</gene>
<keyword evidence="3" id="KW-0687">Ribonucleoprotein</keyword>
<organism evidence="5 6">
    <name type="scientific">Cercophora samala</name>
    <dbReference type="NCBI Taxonomy" id="330535"/>
    <lineage>
        <taxon>Eukaryota</taxon>
        <taxon>Fungi</taxon>
        <taxon>Dikarya</taxon>
        <taxon>Ascomycota</taxon>
        <taxon>Pezizomycotina</taxon>
        <taxon>Sordariomycetes</taxon>
        <taxon>Sordariomycetidae</taxon>
        <taxon>Sordariales</taxon>
        <taxon>Lasiosphaeriaceae</taxon>
        <taxon>Cercophora</taxon>
    </lineage>
</organism>
<comment type="similarity">
    <text evidence="1">Belongs to the bacterial ribosomal protein bS21 family.</text>
</comment>
<dbReference type="PANTHER" id="PTHR41237">
    <property type="entry name" value="37S RIBOSOMAL PROTEIN MRP21, MITOCHONDRIAL"/>
    <property type="match status" value="1"/>
</dbReference>
<feature type="region of interest" description="Disordered" evidence="4">
    <location>
        <begin position="70"/>
        <end position="116"/>
    </location>
</feature>
<dbReference type="GO" id="GO:0005763">
    <property type="term" value="C:mitochondrial small ribosomal subunit"/>
    <property type="evidence" value="ECO:0007669"/>
    <property type="project" value="TreeGrafter"/>
</dbReference>
<accession>A0AA40D734</accession>
<reference evidence="5" key="1">
    <citation type="submission" date="2023-06" db="EMBL/GenBank/DDBJ databases">
        <title>Genome-scale phylogeny and comparative genomics of the fungal order Sordariales.</title>
        <authorList>
            <consortium name="Lawrence Berkeley National Laboratory"/>
            <person name="Hensen N."/>
            <person name="Bonometti L."/>
            <person name="Westerberg I."/>
            <person name="Brannstrom I.O."/>
            <person name="Guillou S."/>
            <person name="Cros-Aarteil S."/>
            <person name="Calhoun S."/>
            <person name="Haridas S."/>
            <person name="Kuo A."/>
            <person name="Mondo S."/>
            <person name="Pangilinan J."/>
            <person name="Riley R."/>
            <person name="Labutti K."/>
            <person name="Andreopoulos B."/>
            <person name="Lipzen A."/>
            <person name="Chen C."/>
            <person name="Yanf M."/>
            <person name="Daum C."/>
            <person name="Ng V."/>
            <person name="Clum A."/>
            <person name="Steindorff A."/>
            <person name="Ohm R."/>
            <person name="Martin F."/>
            <person name="Silar P."/>
            <person name="Natvig D."/>
            <person name="Lalanne C."/>
            <person name="Gautier V."/>
            <person name="Ament-Velasquez S.L."/>
            <person name="Kruys A."/>
            <person name="Hutchinson M.I."/>
            <person name="Powell A.J."/>
            <person name="Barry K."/>
            <person name="Miller A.N."/>
            <person name="Grigoriev I.V."/>
            <person name="Debuchy R."/>
            <person name="Gladieux P."/>
            <person name="Thoren M.H."/>
            <person name="Johannesson H."/>
        </authorList>
    </citation>
    <scope>NUCLEOTIDE SEQUENCE</scope>
    <source>
        <strain evidence="5">CBS 307.81</strain>
    </source>
</reference>
<name>A0AA40D734_9PEZI</name>
<dbReference type="Proteomes" id="UP001174997">
    <property type="component" value="Unassembled WGS sequence"/>
</dbReference>
<sequence length="243" mass="27007">MEFRPLAQICRTAATATAKPSPLFLNLTQSSHFSTARVLLQEATAAAPQQSSSTTTPSPRSERIFGLRSKLNQTPAPRPPPLNTEPLFGSSSSSSSSSNTGSLRSPRSNLFNRTAGKKDTQVFSALINRDAKDSLTSNQSTTLSNLNADTFKQSLGLQVPEIRLRPTTGRSVPVTANDPARAFKVLNALCRHNNLSHTVREQRFHERPALKRKRKLRERWRTRFKAGFLAVIDRTIELRKQGW</sequence>
<protein>
    <recommendedName>
        <fullName evidence="7">Ribosomal protein S21</fullName>
    </recommendedName>
</protein>
<dbReference type="EMBL" id="JAULSY010000106">
    <property type="protein sequence ID" value="KAK0665629.1"/>
    <property type="molecule type" value="Genomic_DNA"/>
</dbReference>
<evidence type="ECO:0008006" key="7">
    <source>
        <dbReference type="Google" id="ProtNLM"/>
    </source>
</evidence>
<dbReference type="PANTHER" id="PTHR41237:SF1">
    <property type="entry name" value="SMALL RIBOSOMAL SUBUNIT PROTEIN BS21M"/>
    <property type="match status" value="1"/>
</dbReference>
<evidence type="ECO:0000256" key="1">
    <source>
        <dbReference type="ARBA" id="ARBA00006640"/>
    </source>
</evidence>
<feature type="compositionally biased region" description="Polar residues" evidence="4">
    <location>
        <begin position="99"/>
        <end position="112"/>
    </location>
</feature>
<evidence type="ECO:0000313" key="6">
    <source>
        <dbReference type="Proteomes" id="UP001174997"/>
    </source>
</evidence>
<evidence type="ECO:0000256" key="4">
    <source>
        <dbReference type="SAM" id="MobiDB-lite"/>
    </source>
</evidence>
<keyword evidence="2" id="KW-0689">Ribosomal protein</keyword>
<evidence type="ECO:0000256" key="2">
    <source>
        <dbReference type="ARBA" id="ARBA00022980"/>
    </source>
</evidence>
<keyword evidence="6" id="KW-1185">Reference proteome</keyword>